<dbReference type="SMART" id="SM00228">
    <property type="entry name" value="PDZ"/>
    <property type="match status" value="1"/>
</dbReference>
<dbReference type="Gene3D" id="2.40.70.10">
    <property type="entry name" value="Acid Proteases"/>
    <property type="match status" value="2"/>
</dbReference>
<proteinExistence type="predicted"/>
<dbReference type="InterPro" id="IPR036034">
    <property type="entry name" value="PDZ_sf"/>
</dbReference>
<evidence type="ECO:0000313" key="3">
    <source>
        <dbReference type="Proteomes" id="UP000800984"/>
    </source>
</evidence>
<evidence type="ECO:0000313" key="2">
    <source>
        <dbReference type="EMBL" id="NHM02145.1"/>
    </source>
</evidence>
<dbReference type="EMBL" id="JAAJBT010000004">
    <property type="protein sequence ID" value="NHM02145.1"/>
    <property type="molecule type" value="Genomic_DNA"/>
</dbReference>
<gene>
    <name evidence="2" type="ORF">G4D72_08480</name>
</gene>
<reference evidence="2 3" key="1">
    <citation type="submission" date="2020-02" db="EMBL/GenBank/DDBJ databases">
        <authorList>
            <person name="Chen W.-M."/>
        </authorList>
    </citation>
    <scope>NUCLEOTIDE SEQUENCE [LARGE SCALE GENOMIC DNA]</scope>
    <source>
        <strain evidence="2 3">KDG-16</strain>
    </source>
</reference>
<name>A0ABX0I4N8_9FLAO</name>
<keyword evidence="3" id="KW-1185">Reference proteome</keyword>
<organism evidence="2 3">
    <name type="scientific">Flavobacterium difficile</name>
    <dbReference type="NCBI Taxonomy" id="2709659"/>
    <lineage>
        <taxon>Bacteria</taxon>
        <taxon>Pseudomonadati</taxon>
        <taxon>Bacteroidota</taxon>
        <taxon>Flavobacteriia</taxon>
        <taxon>Flavobacteriales</taxon>
        <taxon>Flavobacteriaceae</taxon>
        <taxon>Flavobacterium</taxon>
    </lineage>
</organism>
<dbReference type="RefSeq" id="WP_166077241.1">
    <property type="nucleotide sequence ID" value="NZ_JAAJBT010000004.1"/>
</dbReference>
<dbReference type="Proteomes" id="UP000800984">
    <property type="component" value="Unassembled WGS sequence"/>
</dbReference>
<dbReference type="SUPFAM" id="SSF50156">
    <property type="entry name" value="PDZ domain-like"/>
    <property type="match status" value="1"/>
</dbReference>
<dbReference type="PROSITE" id="PS50106">
    <property type="entry name" value="PDZ"/>
    <property type="match status" value="1"/>
</dbReference>
<dbReference type="Pfam" id="PF17820">
    <property type="entry name" value="PDZ_6"/>
    <property type="match status" value="1"/>
</dbReference>
<accession>A0ABX0I4N8</accession>
<protein>
    <recommendedName>
        <fullName evidence="1">PDZ domain-containing protein</fullName>
    </recommendedName>
</protein>
<comment type="caution">
    <text evidence="2">The sequence shown here is derived from an EMBL/GenBank/DDBJ whole genome shotgun (WGS) entry which is preliminary data.</text>
</comment>
<dbReference type="InterPro" id="IPR041489">
    <property type="entry name" value="PDZ_6"/>
</dbReference>
<feature type="domain" description="PDZ" evidence="1">
    <location>
        <begin position="348"/>
        <end position="426"/>
    </location>
</feature>
<sequence length="440" mass="50856">MNHFLRYLLLLFICSNAFSQNIWEFPSRKNKIIIPFQLLNNSIILQPKVNNVPLNLILDTGSAYNILFAFPQKDSIAFYNTSKIKITGPGMEEPIDAYISKENKIEFKNIASKKLDVILLLEDEYNFTKSIEIPVHGILGADFFMDNKVEIQYDAKRIIVYKKETNRYNKRLRNFKRLPFVIKEKKPYIPVTITIDEQKTKDLELLVDTGLSDGLWVFEKELDIKNKKSITDYFGAGIGGNVYGKRVRFKTISFSDFQFKDPIVSVPDTISFLKKNILNERGGSIGGEVLKRFNILLDYKNQTMYLNENNNYNDKFYYNIAGFDVKHSGIDIIDEKISDRNTSSPKKTINLADIPSNNISFKYIVKPGIEISYIRKNSLADKAGLKEKDKIVSINGKKAYEFKLKEIIEILHKNTDEDIIVEVERNGKKIIFTLFLKQEI</sequence>
<evidence type="ECO:0000259" key="1">
    <source>
        <dbReference type="PROSITE" id="PS50106"/>
    </source>
</evidence>
<dbReference type="Gene3D" id="2.30.42.10">
    <property type="match status" value="1"/>
</dbReference>
<dbReference type="InterPro" id="IPR021109">
    <property type="entry name" value="Peptidase_aspartic_dom_sf"/>
</dbReference>
<dbReference type="InterPro" id="IPR001478">
    <property type="entry name" value="PDZ"/>
</dbReference>